<accession>A0A6J7X8V1</accession>
<sequence length="74" mass="8088">MKIAGEMNKYYLRFLSDLSGESPAVIAGYFSGKRVFKSKVPAIQQAIKKAAEIALDGKTQSDGKHNDFPVAQIL</sequence>
<gene>
    <name evidence="1" type="ORF">UFOVP754_33</name>
</gene>
<protein>
    <submittedName>
        <fullName evidence="1">Uncharacterized protein</fullName>
    </submittedName>
</protein>
<proteinExistence type="predicted"/>
<name>A0A6J7X8V1_9CAUD</name>
<evidence type="ECO:0000313" key="1">
    <source>
        <dbReference type="EMBL" id="CAB5226050.1"/>
    </source>
</evidence>
<organism evidence="1">
    <name type="scientific">uncultured Caudovirales phage</name>
    <dbReference type="NCBI Taxonomy" id="2100421"/>
    <lineage>
        <taxon>Viruses</taxon>
        <taxon>Duplodnaviria</taxon>
        <taxon>Heunggongvirae</taxon>
        <taxon>Uroviricota</taxon>
        <taxon>Caudoviricetes</taxon>
        <taxon>Peduoviridae</taxon>
        <taxon>Maltschvirus</taxon>
        <taxon>Maltschvirus maltsch</taxon>
    </lineage>
</organism>
<reference evidence="1" key="1">
    <citation type="submission" date="2020-05" db="EMBL/GenBank/DDBJ databases">
        <authorList>
            <person name="Chiriac C."/>
            <person name="Salcher M."/>
            <person name="Ghai R."/>
            <person name="Kavagutti S V."/>
        </authorList>
    </citation>
    <scope>NUCLEOTIDE SEQUENCE</scope>
</reference>
<dbReference type="EMBL" id="LR798349">
    <property type="protein sequence ID" value="CAB5226050.1"/>
    <property type="molecule type" value="Genomic_DNA"/>
</dbReference>